<dbReference type="GO" id="GO:0005737">
    <property type="term" value="C:cytoplasm"/>
    <property type="evidence" value="ECO:0007669"/>
    <property type="project" value="TreeGrafter"/>
</dbReference>
<evidence type="ECO:0000259" key="3">
    <source>
        <dbReference type="Pfam" id="PF02230"/>
    </source>
</evidence>
<dbReference type="GO" id="GO:0008474">
    <property type="term" value="F:palmitoyl-(protein) hydrolase activity"/>
    <property type="evidence" value="ECO:0007669"/>
    <property type="project" value="TreeGrafter"/>
</dbReference>
<feature type="domain" description="Phospholipase/carboxylesterase/thioesterase" evidence="3">
    <location>
        <begin position="212"/>
        <end position="381"/>
    </location>
</feature>
<reference evidence="5" key="1">
    <citation type="submission" date="2015-09" db="EMBL/GenBank/DDBJ databases">
        <authorList>
            <consortium name="Pathogen Informatics"/>
        </authorList>
    </citation>
    <scope>NUCLEOTIDE SEQUENCE [LARGE SCALE GENOMIC DNA]</scope>
    <source>
        <strain evidence="5">Lake Konstanz</strain>
    </source>
</reference>
<feature type="domain" description="Phospholipase/carboxylesterase/thioesterase" evidence="3">
    <location>
        <begin position="74"/>
        <end position="135"/>
    </location>
</feature>
<dbReference type="InterPro" id="IPR050565">
    <property type="entry name" value="LYPA1-2/EST-like"/>
</dbReference>
<dbReference type="PANTHER" id="PTHR10655:SF17">
    <property type="entry name" value="LYSOPHOSPHOLIPASE-LIKE PROTEIN 1"/>
    <property type="match status" value="1"/>
</dbReference>
<gene>
    <name evidence="4" type="ORF">BSAL_54700</name>
</gene>
<evidence type="ECO:0000313" key="5">
    <source>
        <dbReference type="Proteomes" id="UP000051952"/>
    </source>
</evidence>
<dbReference type="PANTHER" id="PTHR10655">
    <property type="entry name" value="LYSOPHOSPHOLIPASE-RELATED"/>
    <property type="match status" value="1"/>
</dbReference>
<dbReference type="GO" id="GO:0052689">
    <property type="term" value="F:carboxylic ester hydrolase activity"/>
    <property type="evidence" value="ECO:0007669"/>
    <property type="project" value="TreeGrafter"/>
</dbReference>
<dbReference type="InterPro" id="IPR003140">
    <property type="entry name" value="PLipase/COase/thioEstase"/>
</dbReference>
<sequence>MCKQQFKNNKCRQSQLQCRSWTPNEIKQELKVTYDITDVADADLVARLEESRAAHAEVVNGQLRYGAVLRVGNRSNPTGIVTIAHGLGDSGRGWVDIAQDLAAQHPHLLFLLPSSGTIPLTVNGGNPINAWYDVKVRAALGIGDPNILASAAYVVQLRAKLPTSTAFLGITDVADADLVARLEGSRAAHAEVVNGPRRYGEVLRVGNRSNPIGIVIIAHGLGDSGRGWEDVSQDLAAQHPHLLFPSSGIIPLTVNGGNPINAWYDVKVRAALGIGDPNILASAAYVSSLARQAANKYRIPTSRILFSGFSQGGALSVAAGLTASYRPAAILVLSSYFGVWDHVIPKITNLDVPILFCHGTQDNILPLSLAEASKAKLGDLWV</sequence>
<dbReference type="Pfam" id="PF02230">
    <property type="entry name" value="Abhydrolase_2"/>
    <property type="match status" value="2"/>
</dbReference>
<dbReference type="SUPFAM" id="SSF53474">
    <property type="entry name" value="alpha/beta-Hydrolases"/>
    <property type="match status" value="2"/>
</dbReference>
<evidence type="ECO:0000256" key="1">
    <source>
        <dbReference type="ARBA" id="ARBA00006499"/>
    </source>
</evidence>
<dbReference type="OrthoDB" id="2418081at2759"/>
<dbReference type="Proteomes" id="UP000051952">
    <property type="component" value="Unassembled WGS sequence"/>
</dbReference>
<evidence type="ECO:0000256" key="2">
    <source>
        <dbReference type="ARBA" id="ARBA00022801"/>
    </source>
</evidence>
<accession>A0A0S4IM79</accession>
<evidence type="ECO:0000313" key="4">
    <source>
        <dbReference type="EMBL" id="CUE72979.1"/>
    </source>
</evidence>
<keyword evidence="5" id="KW-1185">Reference proteome</keyword>
<dbReference type="Gene3D" id="3.40.50.1820">
    <property type="entry name" value="alpha/beta hydrolase"/>
    <property type="match status" value="2"/>
</dbReference>
<dbReference type="EMBL" id="CYKH01000141">
    <property type="protein sequence ID" value="CUE72979.1"/>
    <property type="molecule type" value="Genomic_DNA"/>
</dbReference>
<organism evidence="4 5">
    <name type="scientific">Bodo saltans</name>
    <name type="common">Flagellated protozoan</name>
    <dbReference type="NCBI Taxonomy" id="75058"/>
    <lineage>
        <taxon>Eukaryota</taxon>
        <taxon>Discoba</taxon>
        <taxon>Euglenozoa</taxon>
        <taxon>Kinetoplastea</taxon>
        <taxon>Metakinetoplastina</taxon>
        <taxon>Eubodonida</taxon>
        <taxon>Bodonidae</taxon>
        <taxon>Bodo</taxon>
    </lineage>
</organism>
<dbReference type="InterPro" id="IPR029058">
    <property type="entry name" value="AB_hydrolase_fold"/>
</dbReference>
<dbReference type="VEuPathDB" id="TriTrypDB:BSAL_54700"/>
<protein>
    <submittedName>
        <fullName evidence="4">Lysophospholipase, putative</fullName>
    </submittedName>
</protein>
<name>A0A0S4IM79_BODSA</name>
<comment type="similarity">
    <text evidence="1">Belongs to the AB hydrolase superfamily. AB hydrolase 2 family.</text>
</comment>
<dbReference type="AlphaFoldDB" id="A0A0S4IM79"/>
<proteinExistence type="inferred from homology"/>
<keyword evidence="2" id="KW-0378">Hydrolase</keyword>